<name>A0A9X1WBX4_9VIBR</name>
<accession>A0A9X1WBX4</accession>
<evidence type="ECO:0000313" key="2">
    <source>
        <dbReference type="EMBL" id="MCJ2376313.1"/>
    </source>
</evidence>
<dbReference type="EMBL" id="JAJNNZ010000003">
    <property type="protein sequence ID" value="MCJ2376313.1"/>
    <property type="molecule type" value="Genomic_DNA"/>
</dbReference>
<feature type="transmembrane region" description="Helical" evidence="1">
    <location>
        <begin position="67"/>
        <end position="85"/>
    </location>
</feature>
<evidence type="ECO:0000313" key="3">
    <source>
        <dbReference type="Proteomes" id="UP001139488"/>
    </source>
</evidence>
<feature type="transmembrane region" description="Helical" evidence="1">
    <location>
        <begin position="12"/>
        <end position="29"/>
    </location>
</feature>
<keyword evidence="3" id="KW-1185">Reference proteome</keyword>
<organism evidence="2 3">
    <name type="scientific">Vibrio gelatinilyticus</name>
    <dbReference type="NCBI Taxonomy" id="2893468"/>
    <lineage>
        <taxon>Bacteria</taxon>
        <taxon>Pseudomonadati</taxon>
        <taxon>Pseudomonadota</taxon>
        <taxon>Gammaproteobacteria</taxon>
        <taxon>Vibrionales</taxon>
        <taxon>Vibrionaceae</taxon>
        <taxon>Vibrio</taxon>
    </lineage>
</organism>
<proteinExistence type="predicted"/>
<dbReference type="AlphaFoldDB" id="A0A9X1WBX4"/>
<protein>
    <submittedName>
        <fullName evidence="2">Uncharacterized protein</fullName>
    </submittedName>
</protein>
<evidence type="ECO:0000256" key="1">
    <source>
        <dbReference type="SAM" id="Phobius"/>
    </source>
</evidence>
<comment type="caution">
    <text evidence="2">The sequence shown here is derived from an EMBL/GenBank/DDBJ whole genome shotgun (WGS) entry which is preliminary data.</text>
</comment>
<dbReference type="Proteomes" id="UP001139488">
    <property type="component" value="Unassembled WGS sequence"/>
</dbReference>
<keyword evidence="1" id="KW-0472">Membrane</keyword>
<keyword evidence="1" id="KW-0812">Transmembrane</keyword>
<keyword evidence="1" id="KW-1133">Transmembrane helix</keyword>
<dbReference type="RefSeq" id="WP_244355752.1">
    <property type="nucleotide sequence ID" value="NZ_JAJNNZ010000003.1"/>
</dbReference>
<reference evidence="2" key="1">
    <citation type="submission" date="2021-11" db="EMBL/GenBank/DDBJ databases">
        <title>Vibrio ZSDE26 sp. nov. and Vibrio ZSDZ34 sp. nov., isolated from coastal seawater in Qingdao.</title>
        <authorList>
            <person name="Zhang P."/>
        </authorList>
    </citation>
    <scope>NUCLEOTIDE SEQUENCE</scope>
    <source>
        <strain evidence="2">ZSDZ34</strain>
    </source>
</reference>
<sequence>MKYLKYHWKPRLSVVMTLSIIISALMVMLEMTDFANQINQQGFSHGDGDGPSGPAALMFILPFVKEIILIGVPMLLALLVMKTLGRKKRNTRVRKCTRT</sequence>
<gene>
    <name evidence="2" type="ORF">LNL84_05635</name>
</gene>